<evidence type="ECO:0000313" key="2">
    <source>
        <dbReference type="Proteomes" id="UP001207468"/>
    </source>
</evidence>
<name>A0ACC0UI51_9AGAM</name>
<sequence length="313" mass="34112">MPHKRAKRSVREQQKKERGADLAPSSGNSRTGISTERIPKSAARVLDAARIHAEYRQKRARLRIEEGGAENDIDASKAPPVKKRRTDAAAAAAAAAAETEKGQKALALAEGRDRRDPNGAVEIQPGESLKHFDRRVEDYMRPLVRSAMRASAATERKERNATSAIAAPAGASPHGSAKAAKTKTVRQPSSRPPPSSNARQQQSKAHAGAARRDDDDDDDRPKEFATTSSAAPRRLNDVVTAPPALKSLPRGAKKHRSRPGKAKAVVAGVLSMAQRAMMETERENAIRRYREMRGCRRDETYRTLTRDDGPALS</sequence>
<dbReference type="Proteomes" id="UP001207468">
    <property type="component" value="Unassembled WGS sequence"/>
</dbReference>
<gene>
    <name evidence="1" type="ORF">F5148DRAFT_1009640</name>
</gene>
<keyword evidence="2" id="KW-1185">Reference proteome</keyword>
<dbReference type="EMBL" id="JAGFNK010000023">
    <property type="protein sequence ID" value="KAI9511333.1"/>
    <property type="molecule type" value="Genomic_DNA"/>
</dbReference>
<accession>A0ACC0UI51</accession>
<proteinExistence type="predicted"/>
<evidence type="ECO:0000313" key="1">
    <source>
        <dbReference type="EMBL" id="KAI9511333.1"/>
    </source>
</evidence>
<reference evidence="1" key="1">
    <citation type="submission" date="2021-03" db="EMBL/GenBank/DDBJ databases">
        <title>Evolutionary priming and transition to the ectomycorrhizal habit in an iconic lineage of mushroom-forming fungi: is preadaptation a requirement?</title>
        <authorList>
            <consortium name="DOE Joint Genome Institute"/>
            <person name="Looney B.P."/>
            <person name="Miyauchi S."/>
            <person name="Morin E."/>
            <person name="Drula E."/>
            <person name="Courty P.E."/>
            <person name="Chicoki N."/>
            <person name="Fauchery L."/>
            <person name="Kohler A."/>
            <person name="Kuo A."/>
            <person name="LaButti K."/>
            <person name="Pangilinan J."/>
            <person name="Lipzen A."/>
            <person name="Riley R."/>
            <person name="Andreopoulos W."/>
            <person name="He G."/>
            <person name="Johnson J."/>
            <person name="Barry K.W."/>
            <person name="Grigoriev I.V."/>
            <person name="Nagy L."/>
            <person name="Hibbett D."/>
            <person name="Henrissat B."/>
            <person name="Matheny P.B."/>
            <person name="Labbe J."/>
            <person name="Martin A.F."/>
        </authorList>
    </citation>
    <scope>NUCLEOTIDE SEQUENCE</scope>
    <source>
        <strain evidence="1">BPL698</strain>
    </source>
</reference>
<organism evidence="1 2">
    <name type="scientific">Russula earlei</name>
    <dbReference type="NCBI Taxonomy" id="71964"/>
    <lineage>
        <taxon>Eukaryota</taxon>
        <taxon>Fungi</taxon>
        <taxon>Dikarya</taxon>
        <taxon>Basidiomycota</taxon>
        <taxon>Agaricomycotina</taxon>
        <taxon>Agaricomycetes</taxon>
        <taxon>Russulales</taxon>
        <taxon>Russulaceae</taxon>
        <taxon>Russula</taxon>
    </lineage>
</organism>
<comment type="caution">
    <text evidence="1">The sequence shown here is derived from an EMBL/GenBank/DDBJ whole genome shotgun (WGS) entry which is preliminary data.</text>
</comment>
<protein>
    <submittedName>
        <fullName evidence="1">Uncharacterized protein</fullName>
    </submittedName>
</protein>